<organism evidence="3 4">
    <name type="scientific">Coccomyxa subellipsoidea</name>
    <dbReference type="NCBI Taxonomy" id="248742"/>
    <lineage>
        <taxon>Eukaryota</taxon>
        <taxon>Viridiplantae</taxon>
        <taxon>Chlorophyta</taxon>
        <taxon>core chlorophytes</taxon>
        <taxon>Trebouxiophyceae</taxon>
        <taxon>Trebouxiophyceae incertae sedis</taxon>
        <taxon>Coccomyxaceae</taxon>
        <taxon>Coccomyxa</taxon>
    </lineage>
</organism>
<dbReference type="InterPro" id="IPR001251">
    <property type="entry name" value="CRAL-TRIO_dom"/>
</dbReference>
<feature type="region of interest" description="Disordered" evidence="1">
    <location>
        <begin position="36"/>
        <end position="59"/>
    </location>
</feature>
<dbReference type="Pfam" id="PF00650">
    <property type="entry name" value="CRAL_TRIO"/>
    <property type="match status" value="1"/>
</dbReference>
<reference evidence="3 4" key="1">
    <citation type="journal article" date="2024" name="Nat. Commun.">
        <title>Phylogenomics reveals the evolutionary origins of lichenization in chlorophyte algae.</title>
        <authorList>
            <person name="Puginier C."/>
            <person name="Libourel C."/>
            <person name="Otte J."/>
            <person name="Skaloud P."/>
            <person name="Haon M."/>
            <person name="Grisel S."/>
            <person name="Petersen M."/>
            <person name="Berrin J.G."/>
            <person name="Delaux P.M."/>
            <person name="Dal Grande F."/>
            <person name="Keller J."/>
        </authorList>
    </citation>
    <scope>NUCLEOTIDE SEQUENCE [LARGE SCALE GENOMIC DNA]</scope>
    <source>
        <strain evidence="3 4">SAG 216-7</strain>
    </source>
</reference>
<evidence type="ECO:0000259" key="2">
    <source>
        <dbReference type="PROSITE" id="PS50191"/>
    </source>
</evidence>
<dbReference type="SUPFAM" id="SSF52087">
    <property type="entry name" value="CRAL/TRIO domain"/>
    <property type="match status" value="1"/>
</dbReference>
<feature type="compositionally biased region" description="Polar residues" evidence="1">
    <location>
        <begin position="36"/>
        <end position="47"/>
    </location>
</feature>
<evidence type="ECO:0000313" key="3">
    <source>
        <dbReference type="EMBL" id="KAK9915417.1"/>
    </source>
</evidence>
<proteinExistence type="predicted"/>
<dbReference type="PANTHER" id="PTHR47556">
    <property type="entry name" value="SEC14P-LIKE PHOSPHATIDYLINOSITOL TRANSFER FAMILY PROTEIN"/>
    <property type="match status" value="1"/>
</dbReference>
<dbReference type="PANTHER" id="PTHR47556:SF1">
    <property type="entry name" value="SEC14P-LIKE PHOSPHATIDYLINOSITOL TRANSFER FAMILY PROTEIN"/>
    <property type="match status" value="1"/>
</dbReference>
<dbReference type="InterPro" id="IPR036273">
    <property type="entry name" value="CRAL/TRIO_N_dom_sf"/>
</dbReference>
<evidence type="ECO:0000313" key="4">
    <source>
        <dbReference type="Proteomes" id="UP001491310"/>
    </source>
</evidence>
<comment type="caution">
    <text evidence="3">The sequence shown here is derived from an EMBL/GenBank/DDBJ whole genome shotgun (WGS) entry which is preliminary data.</text>
</comment>
<keyword evidence="4" id="KW-1185">Reference proteome</keyword>
<name>A0ABR2YUU6_9CHLO</name>
<feature type="domain" description="CRAL-TRIO" evidence="2">
    <location>
        <begin position="125"/>
        <end position="275"/>
    </location>
</feature>
<dbReference type="InterPro" id="IPR036865">
    <property type="entry name" value="CRAL-TRIO_dom_sf"/>
</dbReference>
<dbReference type="EMBL" id="JALJOT010000005">
    <property type="protein sequence ID" value="KAK9915417.1"/>
    <property type="molecule type" value="Genomic_DNA"/>
</dbReference>
<dbReference type="SMART" id="SM00516">
    <property type="entry name" value="SEC14"/>
    <property type="match status" value="1"/>
</dbReference>
<dbReference type="Gene3D" id="3.40.525.10">
    <property type="entry name" value="CRAL-TRIO lipid binding domain"/>
    <property type="match status" value="1"/>
</dbReference>
<accession>A0ABR2YUU6</accession>
<dbReference type="CDD" id="cd00170">
    <property type="entry name" value="SEC14"/>
    <property type="match status" value="1"/>
</dbReference>
<evidence type="ECO:0000256" key="1">
    <source>
        <dbReference type="SAM" id="MobiDB-lite"/>
    </source>
</evidence>
<dbReference type="SUPFAM" id="SSF46938">
    <property type="entry name" value="CRAL/TRIO N-terminal domain"/>
    <property type="match status" value="1"/>
</dbReference>
<dbReference type="Proteomes" id="UP001491310">
    <property type="component" value="Unassembled WGS sequence"/>
</dbReference>
<gene>
    <name evidence="3" type="ORF">WJX75_008910</name>
</gene>
<sequence>MSNLSIASGLVCHNPLRQRVIHSARTQVHRAVFRSRTTSARAQQTAVRTPPGLQTLPWTGTPEEEQALQELRARMAGCEAGEPDVATQRWFLRDRKLDVGEAVEKLTRMMEWRRDFMPTPLTEADVAAEAATGKAFLHSHTDVNGRPVIVVRAARHITGERPLDESKKLCAHLLEKGIAEIPEGCETLLGIFDLRGFGHRNADFGFVRFLVDVFFLYYPKRLGQVLMLDAPWGFQPGWEVVKPWLKKYAALVRFVSREELRKEFFTPETCPEEFK</sequence>
<protein>
    <recommendedName>
        <fullName evidence="2">CRAL-TRIO domain-containing protein</fullName>
    </recommendedName>
</protein>
<dbReference type="PROSITE" id="PS50191">
    <property type="entry name" value="CRAL_TRIO"/>
    <property type="match status" value="1"/>
</dbReference>